<name>A0AAX1UES4_CERSP</name>
<organism evidence="3 4">
    <name type="scientific">Cereibacter sphaeroides</name>
    <name type="common">Rhodobacter sphaeroides</name>
    <dbReference type="NCBI Taxonomy" id="1063"/>
    <lineage>
        <taxon>Bacteria</taxon>
        <taxon>Pseudomonadati</taxon>
        <taxon>Pseudomonadota</taxon>
        <taxon>Alphaproteobacteria</taxon>
        <taxon>Rhodobacterales</taxon>
        <taxon>Paracoccaceae</taxon>
        <taxon>Cereibacter</taxon>
    </lineage>
</organism>
<dbReference type="Gene3D" id="3.30.1330.80">
    <property type="entry name" value="Hypothetical protein, similar to alpha- acetolactate decarboxylase, domain 2"/>
    <property type="match status" value="2"/>
</dbReference>
<dbReference type="InterPro" id="IPR005175">
    <property type="entry name" value="PPC_dom"/>
</dbReference>
<dbReference type="SUPFAM" id="SSF117856">
    <property type="entry name" value="AF0104/ALDC/Ptd012-like"/>
    <property type="match status" value="2"/>
</dbReference>
<reference evidence="3 4" key="1">
    <citation type="submission" date="2018-08" db="EMBL/GenBank/DDBJ databases">
        <title>Draft genome sequence of Rhodobacter sphaeroides FY.</title>
        <authorList>
            <person name="Rayyan A."/>
            <person name="Meyer T.E."/>
            <person name="Kyndt J.A."/>
        </authorList>
    </citation>
    <scope>NUCLEOTIDE SEQUENCE [LARGE SCALE GENOMIC DNA]</scope>
    <source>
        <strain evidence="3 4">FY</strain>
    </source>
</reference>
<evidence type="ECO:0000259" key="2">
    <source>
        <dbReference type="PROSITE" id="PS51742"/>
    </source>
</evidence>
<feature type="domain" description="PPC" evidence="2">
    <location>
        <begin position="26"/>
        <end position="173"/>
    </location>
</feature>
<dbReference type="Pfam" id="PF03479">
    <property type="entry name" value="PCC"/>
    <property type="match status" value="1"/>
</dbReference>
<protein>
    <submittedName>
        <fullName evidence="3">DUF296 domain-containing protein</fullName>
    </submittedName>
</protein>
<feature type="region of interest" description="Disordered" evidence="1">
    <location>
        <begin position="1"/>
        <end position="20"/>
    </location>
</feature>
<sequence length="295" mass="31372">MQHQRDARGRQLVHPGPPHPDRIESFADGLLRGEIVLPAGAVLIEAVAAGLAPFGLQSAALDLRGLLIGPMNFVMPTYARTPDHVAYYSETHHRPGPVRVDTGTATYGARDGAPFLHGHVLWRDADGTAMGGHVLPLECRIAEDCTIGFAGAREVAMEARPDAETNFTLFGPVAGAPSGGDLIVARVRPNEDLIEALEAIAARHGLREGRILSLIGSTVGARFEHGLAIDEVPTEILGLNGRFGGDAAGGTRLDLEIALIDALGRIHRGRPSRGENPVLICAEVFIERLKAAQEE</sequence>
<dbReference type="RefSeq" id="WP_119001477.1">
    <property type="nucleotide sequence ID" value="NZ_QWGP01000045.1"/>
</dbReference>
<evidence type="ECO:0000256" key="1">
    <source>
        <dbReference type="SAM" id="MobiDB-lite"/>
    </source>
</evidence>
<evidence type="ECO:0000313" key="3">
    <source>
        <dbReference type="EMBL" id="RHZ90810.1"/>
    </source>
</evidence>
<comment type="caution">
    <text evidence="3">The sequence shown here is derived from an EMBL/GenBank/DDBJ whole genome shotgun (WGS) entry which is preliminary data.</text>
</comment>
<feature type="domain" description="PPC" evidence="2">
    <location>
        <begin position="177"/>
        <end position="295"/>
    </location>
</feature>
<dbReference type="AlphaFoldDB" id="A0AAX1UES4"/>
<accession>A0AAX1UES4</accession>
<proteinExistence type="predicted"/>
<dbReference type="EMBL" id="QWGP01000045">
    <property type="protein sequence ID" value="RHZ90810.1"/>
    <property type="molecule type" value="Genomic_DNA"/>
</dbReference>
<dbReference type="Proteomes" id="UP000266305">
    <property type="component" value="Unassembled WGS sequence"/>
</dbReference>
<gene>
    <name evidence="3" type="ORF">D1114_21995</name>
</gene>
<dbReference type="PROSITE" id="PS51742">
    <property type="entry name" value="PPC"/>
    <property type="match status" value="2"/>
</dbReference>
<evidence type="ECO:0000313" key="4">
    <source>
        <dbReference type="Proteomes" id="UP000266305"/>
    </source>
</evidence>